<accession>A0AC59YD01</accession>
<sequence length="147" mass="15374">MAPGCRPLLPPDIRALEGEEDEPGEEMGVKQRVRSASGDRAAKADEWRPRGDGALLGCPSRGDECGRQAADRGWRPGGRPQAANAEGSQEPPQGSDQERGQPASRACSWSSTQSWNGLFTEGQAGLRADGGGQGWPLCSSGVVLSSS</sequence>
<dbReference type="EMBL" id="OX596096">
    <property type="protein sequence ID" value="CAM9573747.1"/>
    <property type="molecule type" value="Genomic_DNA"/>
</dbReference>
<gene>
    <name evidence="1" type="ORF">MRATA1EN22A_LOCUS4444</name>
</gene>
<name>A0AC59YD01_RANTA</name>
<organism evidence="1 2">
    <name type="scientific">Rangifer tarandus platyrhynchus</name>
    <name type="common">Svalbard reindeer</name>
    <dbReference type="NCBI Taxonomy" id="3082113"/>
    <lineage>
        <taxon>Eukaryota</taxon>
        <taxon>Metazoa</taxon>
        <taxon>Chordata</taxon>
        <taxon>Craniata</taxon>
        <taxon>Vertebrata</taxon>
        <taxon>Euteleostomi</taxon>
        <taxon>Mammalia</taxon>
        <taxon>Eutheria</taxon>
        <taxon>Laurasiatheria</taxon>
        <taxon>Artiodactyla</taxon>
        <taxon>Ruminantia</taxon>
        <taxon>Pecora</taxon>
        <taxon>Cervidae</taxon>
        <taxon>Odocoileinae</taxon>
        <taxon>Rangifer</taxon>
    </lineage>
</organism>
<proteinExistence type="predicted"/>
<evidence type="ECO:0000313" key="1">
    <source>
        <dbReference type="EMBL" id="CAM9573747.1"/>
    </source>
</evidence>
<protein>
    <submittedName>
        <fullName evidence="1">Uncharacterized protein</fullName>
    </submittedName>
</protein>
<reference evidence="1" key="1">
    <citation type="submission" date="2023-05" db="EMBL/GenBank/DDBJ databases">
        <authorList>
            <consortium name="ELIXIR-Norway"/>
        </authorList>
    </citation>
    <scope>NUCLEOTIDE SEQUENCE</scope>
</reference>
<reference evidence="1" key="2">
    <citation type="submission" date="2025-03" db="EMBL/GenBank/DDBJ databases">
        <authorList>
            <consortium name="ELIXIR-Norway"/>
            <consortium name="Elixir Norway"/>
        </authorList>
    </citation>
    <scope>NUCLEOTIDE SEQUENCE</scope>
</reference>
<evidence type="ECO:0000313" key="2">
    <source>
        <dbReference type="Proteomes" id="UP001162501"/>
    </source>
</evidence>
<dbReference type="Proteomes" id="UP001162501">
    <property type="component" value="Chromosome 12"/>
</dbReference>